<keyword evidence="3" id="KW-1185">Reference proteome</keyword>
<dbReference type="RefSeq" id="WP_151666844.1">
    <property type="nucleotide sequence ID" value="NZ_WBVO01000003.1"/>
</dbReference>
<dbReference type="EMBL" id="WBVO01000003">
    <property type="protein sequence ID" value="KAB2813642.1"/>
    <property type="molecule type" value="Genomic_DNA"/>
</dbReference>
<accession>A0A6N6RL52</accession>
<dbReference type="OrthoDB" id="1446355at2"/>
<proteinExistence type="predicted"/>
<name>A0A6N6RL52_9FLAO</name>
<dbReference type="AlphaFoldDB" id="A0A6N6RL52"/>
<evidence type="ECO:0008006" key="4">
    <source>
        <dbReference type="Google" id="ProtNLM"/>
    </source>
</evidence>
<sequence length="83" mass="9483">MTLSERRNQLLTMLKNADDLLISKLELVVANHIKGTSGSVEELPEDIQAMLTRSLDDIRNGEVRSHENVMSDFREKYGKPKKK</sequence>
<dbReference type="Proteomes" id="UP000468650">
    <property type="component" value="Unassembled WGS sequence"/>
</dbReference>
<evidence type="ECO:0000256" key="1">
    <source>
        <dbReference type="SAM" id="MobiDB-lite"/>
    </source>
</evidence>
<comment type="caution">
    <text evidence="2">The sequence shown here is derived from an EMBL/GenBank/DDBJ whole genome shotgun (WGS) entry which is preliminary data.</text>
</comment>
<gene>
    <name evidence="2" type="ORF">F8C67_05625</name>
</gene>
<feature type="region of interest" description="Disordered" evidence="1">
    <location>
        <begin position="62"/>
        <end position="83"/>
    </location>
</feature>
<evidence type="ECO:0000313" key="3">
    <source>
        <dbReference type="Proteomes" id="UP000468650"/>
    </source>
</evidence>
<organism evidence="2 3">
    <name type="scientific">Phaeocystidibacter luteus</name>
    <dbReference type="NCBI Taxonomy" id="911197"/>
    <lineage>
        <taxon>Bacteria</taxon>
        <taxon>Pseudomonadati</taxon>
        <taxon>Bacteroidota</taxon>
        <taxon>Flavobacteriia</taxon>
        <taxon>Flavobacteriales</taxon>
        <taxon>Phaeocystidibacteraceae</taxon>
        <taxon>Phaeocystidibacter</taxon>
    </lineage>
</organism>
<evidence type="ECO:0000313" key="2">
    <source>
        <dbReference type="EMBL" id="KAB2813642.1"/>
    </source>
</evidence>
<protein>
    <recommendedName>
        <fullName evidence="4">Addiction module protein</fullName>
    </recommendedName>
</protein>
<reference evidence="2 3" key="1">
    <citation type="submission" date="2019-09" db="EMBL/GenBank/DDBJ databases">
        <title>Genomes of family Cryomorphaceae.</title>
        <authorList>
            <person name="Bowman J.P."/>
        </authorList>
    </citation>
    <scope>NUCLEOTIDE SEQUENCE [LARGE SCALE GENOMIC DNA]</scope>
    <source>
        <strain evidence="2 3">LMG 25704</strain>
    </source>
</reference>